<accession>A0A0S2TCA0</accession>
<dbReference type="AlphaFoldDB" id="A0A0S2TCA0"/>
<keyword evidence="3" id="KW-1185">Reference proteome</keyword>
<protein>
    <recommendedName>
        <fullName evidence="1">DUF1722 domain-containing protein</fullName>
    </recommendedName>
</protein>
<evidence type="ECO:0000259" key="1">
    <source>
        <dbReference type="Pfam" id="PF08349"/>
    </source>
</evidence>
<dbReference type="EMBL" id="CP013099">
    <property type="protein sequence ID" value="ALP52738.1"/>
    <property type="molecule type" value="Genomic_DNA"/>
</dbReference>
<dbReference type="Pfam" id="PF04463">
    <property type="entry name" value="2-thiour_desulf"/>
    <property type="match status" value="1"/>
</dbReference>
<organism evidence="2 3">
    <name type="scientific">Candidatus Tenderia electrophaga</name>
    <dbReference type="NCBI Taxonomy" id="1748243"/>
    <lineage>
        <taxon>Bacteria</taxon>
        <taxon>Pseudomonadati</taxon>
        <taxon>Pseudomonadota</taxon>
        <taxon>Gammaproteobacteria</taxon>
        <taxon>Candidatus Tenderiales</taxon>
        <taxon>Candidatus Tenderiaceae</taxon>
        <taxon>Candidatus Tenderia</taxon>
    </lineage>
</organism>
<dbReference type="PANTHER" id="PTHR30087:SF0">
    <property type="entry name" value="INNER MEMBRANE PROTEIN"/>
    <property type="match status" value="1"/>
</dbReference>
<dbReference type="KEGG" id="tee:Tel_05990"/>
<feature type="domain" description="DUF1722" evidence="1">
    <location>
        <begin position="189"/>
        <end position="305"/>
    </location>
</feature>
<dbReference type="Proteomes" id="UP000055136">
    <property type="component" value="Chromosome"/>
</dbReference>
<dbReference type="InterPro" id="IPR007553">
    <property type="entry name" value="2-thiour_desulf"/>
</dbReference>
<name>A0A0S2TCA0_9GAMM</name>
<dbReference type="PANTHER" id="PTHR30087">
    <property type="entry name" value="INNER MEMBRANE PROTEIN"/>
    <property type="match status" value="1"/>
</dbReference>
<reference evidence="2" key="1">
    <citation type="submission" date="2015-10" db="EMBL/GenBank/DDBJ databases">
        <title>Description of Candidatus Tenderia electrophaga gen. nov, sp. nov., an Uncultivated Electroautotroph from a Biocathode Enrichment.</title>
        <authorList>
            <person name="Eddie B.J."/>
            <person name="Malanoski A.P."/>
            <person name="Wang Z."/>
            <person name="Hall R.J."/>
            <person name="Oh S.D."/>
            <person name="Heiner C."/>
            <person name="Lin B."/>
            <person name="Strycharz-Glaven S.M."/>
        </authorList>
    </citation>
    <scope>NUCLEOTIDE SEQUENCE [LARGE SCALE GENOMIC DNA]</scope>
    <source>
        <strain evidence="2">NRL1</strain>
    </source>
</reference>
<proteinExistence type="predicted"/>
<dbReference type="PIRSF" id="PIRSF037004">
    <property type="entry name" value="UCP037004"/>
    <property type="match status" value="1"/>
</dbReference>
<dbReference type="InterPro" id="IPR013560">
    <property type="entry name" value="DUF1722"/>
</dbReference>
<dbReference type="STRING" id="1748243.Tel_05990"/>
<dbReference type="Pfam" id="PF08349">
    <property type="entry name" value="DUF1722"/>
    <property type="match status" value="1"/>
</dbReference>
<evidence type="ECO:0000313" key="3">
    <source>
        <dbReference type="Proteomes" id="UP000055136"/>
    </source>
</evidence>
<dbReference type="InterPro" id="IPR017087">
    <property type="entry name" value="UCP037004"/>
</dbReference>
<sequence length="314" mass="35595">MEKIRLGVSSCLLGHPVRFDGGHKHQPFITATLAQYFDVVPLCPELAIGLGVPRQSLRLVGRPERPRVIGNKDPGLDVTDTLADYGREVAAQQDDICGYIVKKDSPSCGMARVRVYVDGQMPQRAGVGAFTRALMAAKPWLPVEEEGRLNDAVLRENFFERVYVCHRWQRLLRVGLTPAALVRFHTAHKYLLMSRAQDPYRQLGRMVARAGCADIQRLGEDYFLAVMTALKRPANRKRHSNVLYHLLGYFKRQLPGRDRQELAGLIEAYRRGRVPLVVPVTLLKHHLGRNGDRYLAGQYYFDPYPPELSLRNSI</sequence>
<gene>
    <name evidence="2" type="ORF">Tel_05990</name>
</gene>
<evidence type="ECO:0000313" key="2">
    <source>
        <dbReference type="EMBL" id="ALP52738.1"/>
    </source>
</evidence>